<proteinExistence type="predicted"/>
<evidence type="ECO:0000256" key="1">
    <source>
        <dbReference type="SAM" id="SignalP"/>
    </source>
</evidence>
<evidence type="ECO:0000313" key="2">
    <source>
        <dbReference type="EMBL" id="GAA0340421.1"/>
    </source>
</evidence>
<organism evidence="2 3">
    <name type="scientific">Bowmanella denitrificans</name>
    <dbReference type="NCBI Taxonomy" id="366582"/>
    <lineage>
        <taxon>Bacteria</taxon>
        <taxon>Pseudomonadati</taxon>
        <taxon>Pseudomonadota</taxon>
        <taxon>Gammaproteobacteria</taxon>
        <taxon>Alteromonadales</taxon>
        <taxon>Alteromonadaceae</taxon>
        <taxon>Bowmanella</taxon>
    </lineage>
</organism>
<keyword evidence="3" id="KW-1185">Reference proteome</keyword>
<comment type="caution">
    <text evidence="2">The sequence shown here is derived from an EMBL/GenBank/DDBJ whole genome shotgun (WGS) entry which is preliminary data.</text>
</comment>
<dbReference type="RefSeq" id="WP_343840430.1">
    <property type="nucleotide sequence ID" value="NZ_BAAAEI010000001.1"/>
</dbReference>
<protein>
    <submittedName>
        <fullName evidence="2">Uncharacterized protein</fullName>
    </submittedName>
</protein>
<gene>
    <name evidence="2" type="ORF">GCM10009092_01150</name>
</gene>
<feature type="signal peptide" evidence="1">
    <location>
        <begin position="1"/>
        <end position="17"/>
    </location>
</feature>
<dbReference type="Proteomes" id="UP001501757">
    <property type="component" value="Unassembled WGS sequence"/>
</dbReference>
<accession>A0ABN0WL97</accession>
<keyword evidence="1" id="KW-0732">Signal</keyword>
<evidence type="ECO:0000313" key="3">
    <source>
        <dbReference type="Proteomes" id="UP001501757"/>
    </source>
</evidence>
<sequence>MKKLVLVSLLLAPLAMASSVNPTKITKVLVGPDYGTKVFITVSTKPSAVPACQTGNIYDFVFDGATDTGKLTLSVVLAAYTAKQDVWIGGKDSCQLYGGVEDLAHIVAL</sequence>
<feature type="chain" id="PRO_5045077798" evidence="1">
    <location>
        <begin position="18"/>
        <end position="109"/>
    </location>
</feature>
<name>A0ABN0WL97_9ALTE</name>
<dbReference type="EMBL" id="BAAAEI010000001">
    <property type="protein sequence ID" value="GAA0340421.1"/>
    <property type="molecule type" value="Genomic_DNA"/>
</dbReference>
<reference evidence="2 3" key="1">
    <citation type="journal article" date="2019" name="Int. J. Syst. Evol. Microbiol.">
        <title>The Global Catalogue of Microorganisms (GCM) 10K type strain sequencing project: providing services to taxonomists for standard genome sequencing and annotation.</title>
        <authorList>
            <consortium name="The Broad Institute Genomics Platform"/>
            <consortium name="The Broad Institute Genome Sequencing Center for Infectious Disease"/>
            <person name="Wu L."/>
            <person name="Ma J."/>
        </authorList>
    </citation>
    <scope>NUCLEOTIDE SEQUENCE [LARGE SCALE GENOMIC DNA]</scope>
    <source>
        <strain evidence="2 3">JCM 13378</strain>
    </source>
</reference>